<comment type="caution">
    <text evidence="4">The sequence shown here is derived from an EMBL/GenBank/DDBJ whole genome shotgun (WGS) entry which is preliminary data.</text>
</comment>
<evidence type="ECO:0000313" key="5">
    <source>
        <dbReference type="Proteomes" id="UP000430564"/>
    </source>
</evidence>
<comment type="function">
    <text evidence="1">Lipid phosphatase which dephosphorylates phosphatidylglycerophosphate (PGP) to phosphatidylglycerol (PG).</text>
</comment>
<dbReference type="PANTHER" id="PTHR36305">
    <property type="entry name" value="PHOSPHATIDYLGLYCEROPHOSPHATASE A"/>
    <property type="match status" value="1"/>
</dbReference>
<evidence type="ECO:0000256" key="1">
    <source>
        <dbReference type="PIRNR" id="PIRNR006162"/>
    </source>
</evidence>
<keyword evidence="2" id="KW-1133">Transmembrane helix</keyword>
<keyword evidence="1 2" id="KW-0472">Membrane</keyword>
<protein>
    <recommendedName>
        <fullName evidence="1">Phosphatidylglycerophosphatase A</fullName>
        <ecNumber evidence="1">3.1.3.27</ecNumber>
    </recommendedName>
    <alternativeName>
        <fullName evidence="1">Phosphatidylglycerolphosphate phosphatase A</fullName>
    </alternativeName>
</protein>
<accession>A0A6I1ERN4</accession>
<keyword evidence="1" id="KW-1003">Cell membrane</keyword>
<comment type="catalytic activity">
    <reaction evidence="1">
        <text>a 1,2-diacyl-sn-glycero-3-phospho-(1'-sn-glycero-3'-phosphate) + H2O = a 1,2-diacyl-sn-glycero-3-phospho-(1'-sn-glycerol) + phosphate</text>
        <dbReference type="Rhea" id="RHEA:33751"/>
        <dbReference type="ChEBI" id="CHEBI:15377"/>
        <dbReference type="ChEBI" id="CHEBI:43474"/>
        <dbReference type="ChEBI" id="CHEBI:60110"/>
        <dbReference type="ChEBI" id="CHEBI:64716"/>
        <dbReference type="EC" id="3.1.3.27"/>
    </reaction>
</comment>
<feature type="domain" description="YutG/PgpA" evidence="3">
    <location>
        <begin position="15"/>
        <end position="153"/>
    </location>
</feature>
<dbReference type="GO" id="GO:0005886">
    <property type="term" value="C:plasma membrane"/>
    <property type="evidence" value="ECO:0007669"/>
    <property type="project" value="UniProtKB-SubCell"/>
</dbReference>
<gene>
    <name evidence="4" type="ORF">GBM95_07625</name>
</gene>
<dbReference type="GO" id="GO:0008962">
    <property type="term" value="F:phosphatidylglycerophosphatase activity"/>
    <property type="evidence" value="ECO:0007669"/>
    <property type="project" value="UniProtKB-EC"/>
</dbReference>
<comment type="pathway">
    <text evidence="1">Phospholipid metabolism; phosphatidylglycerol biosynthesis; phosphatidylglycerol from CDP-diacylglycerol: step 2/2.</text>
</comment>
<dbReference type="CDD" id="cd06971">
    <property type="entry name" value="PgpA"/>
    <property type="match status" value="1"/>
</dbReference>
<keyword evidence="1" id="KW-0479">Metal-binding</keyword>
<feature type="transmembrane region" description="Helical" evidence="2">
    <location>
        <begin position="51"/>
        <end position="68"/>
    </location>
</feature>
<dbReference type="GO" id="GO:0046872">
    <property type="term" value="F:metal ion binding"/>
    <property type="evidence" value="ECO:0007669"/>
    <property type="project" value="UniProtKB-KW"/>
</dbReference>
<dbReference type="PIRSF" id="PIRSF006162">
    <property type="entry name" value="PgpA"/>
    <property type="match status" value="1"/>
</dbReference>
<dbReference type="InterPro" id="IPR007686">
    <property type="entry name" value="YutG/PgpA"/>
</dbReference>
<dbReference type="Pfam" id="PF04608">
    <property type="entry name" value="PgpA"/>
    <property type="match status" value="1"/>
</dbReference>
<dbReference type="InterPro" id="IPR026037">
    <property type="entry name" value="PgpA"/>
</dbReference>
<name>A0A6I1ERN4_9BURK</name>
<feature type="transmembrane region" description="Helical" evidence="2">
    <location>
        <begin position="141"/>
        <end position="159"/>
    </location>
</feature>
<keyword evidence="1 2" id="KW-0812">Transmembrane</keyword>
<evidence type="ECO:0000313" key="4">
    <source>
        <dbReference type="EMBL" id="KAB7658265.1"/>
    </source>
</evidence>
<sequence>MRLNPKWAFGSLSGLISTFFGVGLLRPAPGTWGSFAAMLLFGLLSPLAGREAWLVLTVLLFVLGAWACEKAGRTVGVMDHGGFVVDEAVAVWAICLALPPGWGWWFAAFAVFRFFDIVKIWPASWIDRRLKTGFGVMLDDLFAALYAWAAIELALALYWRIYG</sequence>
<feature type="transmembrane region" description="Helical" evidence="2">
    <location>
        <begin position="89"/>
        <end position="115"/>
    </location>
</feature>
<proteinExistence type="predicted"/>
<dbReference type="GO" id="GO:0009395">
    <property type="term" value="P:phospholipid catabolic process"/>
    <property type="evidence" value="ECO:0007669"/>
    <property type="project" value="UniProtKB-KW"/>
</dbReference>
<keyword evidence="1" id="KW-0443">Lipid metabolism</keyword>
<dbReference type="InterPro" id="IPR036681">
    <property type="entry name" value="PgpA-like_sf"/>
</dbReference>
<keyword evidence="1" id="KW-1208">Phospholipid metabolism</keyword>
<dbReference type="EC" id="3.1.3.27" evidence="1"/>
<dbReference type="Proteomes" id="UP000430564">
    <property type="component" value="Unassembled WGS sequence"/>
</dbReference>
<dbReference type="SUPFAM" id="SSF101307">
    <property type="entry name" value="YutG-like"/>
    <property type="match status" value="1"/>
</dbReference>
<keyword evidence="1" id="KW-0460">Magnesium</keyword>
<dbReference type="UniPathway" id="UPA00084">
    <property type="reaction ID" value="UER00504"/>
</dbReference>
<reference evidence="4 5" key="1">
    <citation type="submission" date="2019-10" db="EMBL/GenBank/DDBJ databases">
        <title>Genome diversity of Sutterella seckii.</title>
        <authorList>
            <person name="Chaplin A.V."/>
            <person name="Sokolova S.R."/>
            <person name="Mosin K.A."/>
            <person name="Ivanova E.L."/>
            <person name="Kochetkova T.O."/>
            <person name="Goltsov A.Y."/>
            <person name="Trofimov D.Y."/>
            <person name="Efimov B.A."/>
        </authorList>
    </citation>
    <scope>NUCLEOTIDE SEQUENCE [LARGE SCALE GENOMIC DNA]</scope>
    <source>
        <strain evidence="4 5">ASD393</strain>
    </source>
</reference>
<dbReference type="GO" id="GO:0006655">
    <property type="term" value="P:phosphatidylglycerol biosynthetic process"/>
    <property type="evidence" value="ECO:0007669"/>
    <property type="project" value="UniProtKB-UniPathway"/>
</dbReference>
<evidence type="ECO:0000259" key="3">
    <source>
        <dbReference type="Pfam" id="PF04608"/>
    </source>
</evidence>
<keyword evidence="1" id="KW-0595">Phospholipid degradation</keyword>
<dbReference type="PANTHER" id="PTHR36305:SF1">
    <property type="entry name" value="PHOSPHATIDYLGLYCEROPHOSPHATASE A"/>
    <property type="match status" value="1"/>
</dbReference>
<keyword evidence="1" id="KW-0378">Hydrolase</keyword>
<dbReference type="EMBL" id="WEHX01000048">
    <property type="protein sequence ID" value="KAB7658265.1"/>
    <property type="molecule type" value="Genomic_DNA"/>
</dbReference>
<dbReference type="AlphaFoldDB" id="A0A6I1ERN4"/>
<keyword evidence="1" id="KW-0442">Lipid degradation</keyword>
<comment type="cofactor">
    <cofactor evidence="1">
        <name>Mg(2+)</name>
        <dbReference type="ChEBI" id="CHEBI:18420"/>
    </cofactor>
</comment>
<comment type="subcellular location">
    <subcellularLocation>
        <location evidence="1">Cell inner membrane</location>
        <topology evidence="1">Multi-pass membrane protein</topology>
    </subcellularLocation>
</comment>
<dbReference type="OrthoDB" id="9804091at2"/>
<keyword evidence="1" id="KW-0997">Cell inner membrane</keyword>
<evidence type="ECO:0000256" key="2">
    <source>
        <dbReference type="SAM" id="Phobius"/>
    </source>
</evidence>
<organism evidence="4 5">
    <name type="scientific">Sutterella seckii</name>
    <dbReference type="NCBI Taxonomy" id="1944635"/>
    <lineage>
        <taxon>Bacteria</taxon>
        <taxon>Pseudomonadati</taxon>
        <taxon>Pseudomonadota</taxon>
        <taxon>Betaproteobacteria</taxon>
        <taxon>Burkholderiales</taxon>
        <taxon>Sutterellaceae</taxon>
        <taxon>Sutterella</taxon>
    </lineage>
</organism>